<dbReference type="RefSeq" id="XP_029234850.1">
    <property type="nucleotide sequence ID" value="XM_029385299.1"/>
</dbReference>
<dbReference type="PANTHER" id="PTHR12848">
    <property type="entry name" value="REGULATORY-ASSOCIATED PROTEIN OF MTOR"/>
    <property type="match status" value="1"/>
</dbReference>
<protein>
    <recommendedName>
        <fullName evidence="5">Raptor N-terminal CASPase-like domain-containing protein</fullName>
    </recommendedName>
</protein>
<evidence type="ECO:0000313" key="7">
    <source>
        <dbReference type="Proteomes" id="UP000283634"/>
    </source>
</evidence>
<gene>
    <name evidence="6" type="ORF">TraAM80_08556</name>
</gene>
<dbReference type="InterPro" id="IPR029347">
    <property type="entry name" value="Raptor_N"/>
</dbReference>
<dbReference type="InterPro" id="IPR036322">
    <property type="entry name" value="WD40_repeat_dom_sf"/>
</dbReference>
<dbReference type="Proteomes" id="UP000283634">
    <property type="component" value="Unassembled WGS sequence"/>
</dbReference>
<dbReference type="InterPro" id="IPR001680">
    <property type="entry name" value="WD40_rpt"/>
</dbReference>
<dbReference type="PRINTS" id="PR01547">
    <property type="entry name" value="YEAST176DUF"/>
</dbReference>
<dbReference type="GO" id="GO:0031931">
    <property type="term" value="C:TORC1 complex"/>
    <property type="evidence" value="ECO:0007669"/>
    <property type="project" value="InterPro"/>
</dbReference>
<evidence type="ECO:0000256" key="2">
    <source>
        <dbReference type="ARBA" id="ARBA00022737"/>
    </source>
</evidence>
<dbReference type="SUPFAM" id="SSF50978">
    <property type="entry name" value="WD40 repeat-like"/>
    <property type="match status" value="1"/>
</dbReference>
<feature type="region of interest" description="Disordered" evidence="4">
    <location>
        <begin position="1418"/>
        <end position="1443"/>
    </location>
</feature>
<reference evidence="6 7" key="1">
    <citation type="journal article" date="2018" name="BMC Genomics">
        <title>Genomic comparison of Trypanosoma conorhini and Trypanosoma rangeli to Trypanosoma cruzi strains of high and low virulence.</title>
        <authorList>
            <person name="Bradwell K.R."/>
            <person name="Koparde V.N."/>
            <person name="Matveyev A.V."/>
            <person name="Serrano M.G."/>
            <person name="Alves J.M."/>
            <person name="Parikh H."/>
            <person name="Huang B."/>
            <person name="Lee V."/>
            <person name="Espinosa-Alvarez O."/>
            <person name="Ortiz P.A."/>
            <person name="Costa-Martins A.G."/>
            <person name="Teixeira M.M."/>
            <person name="Buck G.A."/>
        </authorList>
    </citation>
    <scope>NUCLEOTIDE SEQUENCE [LARGE SCALE GENOMIC DNA]</scope>
    <source>
        <strain evidence="6 7">AM80</strain>
    </source>
</reference>
<dbReference type="GO" id="GO:0009267">
    <property type="term" value="P:cellular response to starvation"/>
    <property type="evidence" value="ECO:0007669"/>
    <property type="project" value="TreeGrafter"/>
</dbReference>
<evidence type="ECO:0000259" key="5">
    <source>
        <dbReference type="SMART" id="SM01302"/>
    </source>
</evidence>
<feature type="compositionally biased region" description="Polar residues" evidence="4">
    <location>
        <begin position="1012"/>
        <end position="1021"/>
    </location>
</feature>
<dbReference type="InterPro" id="IPR015943">
    <property type="entry name" value="WD40/YVTN_repeat-like_dom_sf"/>
</dbReference>
<dbReference type="Gene3D" id="2.130.10.10">
    <property type="entry name" value="YVTN repeat-like/Quinoprotein amine dehydrogenase"/>
    <property type="match status" value="1"/>
</dbReference>
<feature type="repeat" description="WD" evidence="3">
    <location>
        <begin position="1306"/>
        <end position="1338"/>
    </location>
</feature>
<dbReference type="EMBL" id="MKGL01000432">
    <property type="protein sequence ID" value="RNE98821.1"/>
    <property type="molecule type" value="Genomic_DNA"/>
</dbReference>
<dbReference type="GO" id="GO:0071230">
    <property type="term" value="P:cellular response to amino acid stimulus"/>
    <property type="evidence" value="ECO:0007669"/>
    <property type="project" value="TreeGrafter"/>
</dbReference>
<dbReference type="VEuPathDB" id="TriTrypDB:TRSC58_03888"/>
<name>A0A422N051_TRYRA</name>
<evidence type="ECO:0000256" key="1">
    <source>
        <dbReference type="ARBA" id="ARBA00022574"/>
    </source>
</evidence>
<dbReference type="Pfam" id="PF14538">
    <property type="entry name" value="Raptor_N"/>
    <property type="match status" value="1"/>
</dbReference>
<feature type="domain" description="Raptor N-terminal CASPase-like" evidence="5">
    <location>
        <begin position="98"/>
        <end position="260"/>
    </location>
</feature>
<accession>A0A422N051</accession>
<dbReference type="OrthoDB" id="10262360at2759"/>
<evidence type="ECO:0000256" key="3">
    <source>
        <dbReference type="PROSITE-ProRule" id="PRU00221"/>
    </source>
</evidence>
<dbReference type="GO" id="GO:0031929">
    <property type="term" value="P:TOR signaling"/>
    <property type="evidence" value="ECO:0007669"/>
    <property type="project" value="InterPro"/>
</dbReference>
<sequence length="1751" mass="190455">MASEEKSSRPRIGISALSLVLKEDAAGSVSHEADIEQTIPLRPCTDAEVEARERQRWGRMVQEGFFHQSLHFQRWDEEALSRGSLYRTRTVAAHMTVRPTTTAALVLSLNISPLLWSGENENERREEASPKASRLYAWRAPALLPGDKLNILSQLGQQLENQYRSLSKRTLMVSHCLNAGPGDFMRALAQCRHQAGSKSRVLVHYGGHGVPRPSGGSLYLQSPSGEAVKYSLDTFCSQVGFPLIMVAECENAVSVLRRLLENRQKGDGNHSFSYRQYGPSIGVSALEEPERPYLMVPSLDRYEAASVSGMEGTTAATPSSSAAFLSTLRCLGSAAASSTPPLLFDDFFFLGVSEDGALPQHPKLPSDILTSCLTTPVRMALLWFIVENAQTADVHPLLMYLLPGDLNDKKTPLGVLHWAFMSITECIAWSTFPHTLFMHLFRGDVVVAPLFRGFLLADRIITALGAKVTVYPPLPRTSDHTLWDTLDNVVDRTFVSLWRAVRPTPPPVLNALEFREWLDWNATRWQYEKGSMTLPSLGDCRVVVPDFLGEEFSCLAAAVERITEQGFSRLVGVDQQQPEPLGGSVTSRGRSRTEDDGPLLFLRVNTTPEYGSNSIVTKPFPHIVRLPMLLQGLLVMSHREEATELVCRFVDAGPLAVTACAEVGIFHMALVHYWTRKDLRHLLPAMLFVYAKACHTDPLLGDANTTQRNVIIDTCIEILEHPLKVPAGSTGEAGAWQCDVLGPWAEARGQELLAAALLTMLCLHSRGARRRCRERDALRVCCKLLQDAAAKAPCVRPSEHKSEVARAGGGDRGSVWDACAPDEPDSNPLLMTTHLLGLIAFLVAITWEGALSVVGADETEEAPQQQLQQESHDALALREHLPTAINALQALLLANSSAVRGTAIKAITVVLLSHLTDDETAIMCVRSITGMATVEKTPFEANTDNRLELVGALSVAIKWLISHLSFLLPLGEIRRKVRQELTKMWRTVFGSLTHEVGEDDAGGFGPDARHGSPSSPAESGLAASTLNSVDELLRMLAKLTCRLAVSTIDPCPLVAAHAQKVLRDELSMFHVQHVPFLQTLDNAPCGRADAAGASRNSVIASFFSGVLNTLTSRGGDPTPRDGCQGGQVLPGVETENKLEETLEAGGALGRSTAVSDVNISLHTVSVHNNLAISSFVFTLLSFLGELLLVPMDDHDPRHPFNLEKDAYLLKYLRRLRDELRVSASPSYGPRGYEGHVVAFPWFLPLPSHWSHPLSPPVPSQEDDTRGHSLSLLPLVTLSTNVGVDPATVWPTDRQPPFQLLAEMSTLVERNGRIQVLTFHPTERHFITGTSQGVIQVWSFAGLEGVSLASSTTSSSGPSPASSEPCRLVAQIQLSGVVARPGCAMPPSTVLRYMYGTQPASPHCASQSGLSGEELMTGSVSRAPDTTAPRRRGLLGPNDYGGPGAKGADPLTGLHLVDSAYRTLLCAVGRSGSVQLFSAYTDAATIRRVTTFLTMTHEESLRSHQCLSSYHAPAMLLHLSSADGSITSWDLNCEQRVLEGAGRAELLDSLSALASHPYDVFTLAVGAGSVYLYDLRHPTRSTHVLPDPTSLGQPLQQQKRRLCDHKPLCLHIGFSCRYPHGLVTGHGGERGVVMMWDDRKLQQPLFQRVVSDTGGAGSSFHSVNYMDVQHYHYSLTTLSVTADALFVEDALASPSLPLSGAGGRNSSQTRIRLKQQPAAALFHPVLPLCGVVGGGSLQLYGSKKMSMPDRHA</sequence>
<dbReference type="GeneID" id="40332489"/>
<dbReference type="PROSITE" id="PS50082">
    <property type="entry name" value="WD_REPEATS_2"/>
    <property type="match status" value="1"/>
</dbReference>
<dbReference type="InterPro" id="IPR004083">
    <property type="entry name" value="Raptor"/>
</dbReference>
<proteinExistence type="predicted"/>
<keyword evidence="7" id="KW-1185">Reference proteome</keyword>
<comment type="caution">
    <text evidence="6">The sequence shown here is derived from an EMBL/GenBank/DDBJ whole genome shotgun (WGS) entry which is preliminary data.</text>
</comment>
<dbReference type="SMART" id="SM01302">
    <property type="entry name" value="Raptor_N"/>
    <property type="match status" value="1"/>
</dbReference>
<dbReference type="OMA" id="CCANARP"/>
<dbReference type="GO" id="GO:0010506">
    <property type="term" value="P:regulation of autophagy"/>
    <property type="evidence" value="ECO:0007669"/>
    <property type="project" value="TreeGrafter"/>
</dbReference>
<dbReference type="VEuPathDB" id="TriTrypDB:TRSC58_04581"/>
<organism evidence="6 7">
    <name type="scientific">Trypanosoma rangeli</name>
    <dbReference type="NCBI Taxonomy" id="5698"/>
    <lineage>
        <taxon>Eukaryota</taxon>
        <taxon>Discoba</taxon>
        <taxon>Euglenozoa</taxon>
        <taxon>Kinetoplastea</taxon>
        <taxon>Metakinetoplastina</taxon>
        <taxon>Trypanosomatida</taxon>
        <taxon>Trypanosomatidae</taxon>
        <taxon>Trypanosoma</taxon>
        <taxon>Herpetosoma</taxon>
    </lineage>
</organism>
<feature type="region of interest" description="Disordered" evidence="4">
    <location>
        <begin position="1000"/>
        <end position="1021"/>
    </location>
</feature>
<dbReference type="PANTHER" id="PTHR12848:SF16">
    <property type="entry name" value="REGULATORY-ASSOCIATED PROTEIN OF MTOR"/>
    <property type="match status" value="1"/>
</dbReference>
<evidence type="ECO:0000256" key="4">
    <source>
        <dbReference type="SAM" id="MobiDB-lite"/>
    </source>
</evidence>
<dbReference type="GO" id="GO:0030307">
    <property type="term" value="P:positive regulation of cell growth"/>
    <property type="evidence" value="ECO:0007669"/>
    <property type="project" value="TreeGrafter"/>
</dbReference>
<dbReference type="GO" id="GO:0005737">
    <property type="term" value="C:cytoplasm"/>
    <property type="evidence" value="ECO:0007669"/>
    <property type="project" value="TreeGrafter"/>
</dbReference>
<dbReference type="GO" id="GO:0030674">
    <property type="term" value="F:protein-macromolecule adaptor activity"/>
    <property type="evidence" value="ECO:0007669"/>
    <property type="project" value="TreeGrafter"/>
</dbReference>
<keyword evidence="1 3" id="KW-0853">WD repeat</keyword>
<evidence type="ECO:0000313" key="6">
    <source>
        <dbReference type="EMBL" id="RNE98821.1"/>
    </source>
</evidence>
<keyword evidence="2" id="KW-0677">Repeat</keyword>